<evidence type="ECO:0000313" key="2">
    <source>
        <dbReference type="Proteomes" id="UP001439008"/>
    </source>
</evidence>
<reference evidence="1 2" key="1">
    <citation type="journal article" date="2024" name="BMC Biol.">
        <title>Comparative genomics of Ascetosporea gives new insight into the evolutionary basis for animal parasitism in Rhizaria.</title>
        <authorList>
            <person name="Hiltunen Thoren M."/>
            <person name="Onut-Brannstrom I."/>
            <person name="Alfjorden A."/>
            <person name="Peckova H."/>
            <person name="Swords F."/>
            <person name="Hooper C."/>
            <person name="Holzer A.S."/>
            <person name="Bass D."/>
            <person name="Burki F."/>
        </authorList>
    </citation>
    <scope>NUCLEOTIDE SEQUENCE [LARGE SCALE GENOMIC DNA]</scope>
    <source>
        <strain evidence="1">20-A016</strain>
    </source>
</reference>
<protein>
    <recommendedName>
        <fullName evidence="3">LAGLIDADG homing endonuclease</fullName>
    </recommendedName>
</protein>
<evidence type="ECO:0008006" key="3">
    <source>
        <dbReference type="Google" id="ProtNLM"/>
    </source>
</evidence>
<dbReference type="Proteomes" id="UP001439008">
    <property type="component" value="Unassembled WGS sequence"/>
</dbReference>
<organism evidence="1 2">
    <name type="scientific">Bonamia ostreae</name>
    <dbReference type="NCBI Taxonomy" id="126728"/>
    <lineage>
        <taxon>Eukaryota</taxon>
        <taxon>Sar</taxon>
        <taxon>Rhizaria</taxon>
        <taxon>Endomyxa</taxon>
        <taxon>Ascetosporea</taxon>
        <taxon>Haplosporida</taxon>
        <taxon>Bonamia</taxon>
    </lineage>
</organism>
<proteinExistence type="predicted"/>
<dbReference type="EMBL" id="JBDODL010000146">
    <property type="protein sequence ID" value="MES1918877.1"/>
    <property type="molecule type" value="Genomic_DNA"/>
</dbReference>
<evidence type="ECO:0000313" key="1">
    <source>
        <dbReference type="EMBL" id="MES1918877.1"/>
    </source>
</evidence>
<gene>
    <name evidence="1" type="ORF">MHBO_000772</name>
</gene>
<sequence>MPILWMSNKIFNLNHVLKFGDKDCVERRVELTVYNKETMEIQFFKEIQLNLTKLSERDEFINTTSILKTYRSSFDSEKCRYFKQNQFGEWFLHRYFATLNSKGVYNRL</sequence>
<accession>A0ABV2AHZ4</accession>
<comment type="caution">
    <text evidence="1">The sequence shown here is derived from an EMBL/GenBank/DDBJ whole genome shotgun (WGS) entry which is preliminary data.</text>
</comment>
<keyword evidence="2" id="KW-1185">Reference proteome</keyword>
<name>A0ABV2AHZ4_9EUKA</name>